<accession>A0AAV1CI89</accession>
<feature type="region of interest" description="Disordered" evidence="1">
    <location>
        <begin position="1"/>
        <end position="41"/>
    </location>
</feature>
<dbReference type="Proteomes" id="UP001161247">
    <property type="component" value="Chromosome 2"/>
</dbReference>
<feature type="compositionally biased region" description="Acidic residues" evidence="1">
    <location>
        <begin position="1"/>
        <end position="11"/>
    </location>
</feature>
<evidence type="ECO:0000256" key="1">
    <source>
        <dbReference type="SAM" id="MobiDB-lite"/>
    </source>
</evidence>
<organism evidence="2 3">
    <name type="scientific">Oldenlandia corymbosa var. corymbosa</name>
    <dbReference type="NCBI Taxonomy" id="529605"/>
    <lineage>
        <taxon>Eukaryota</taxon>
        <taxon>Viridiplantae</taxon>
        <taxon>Streptophyta</taxon>
        <taxon>Embryophyta</taxon>
        <taxon>Tracheophyta</taxon>
        <taxon>Spermatophyta</taxon>
        <taxon>Magnoliopsida</taxon>
        <taxon>eudicotyledons</taxon>
        <taxon>Gunneridae</taxon>
        <taxon>Pentapetalae</taxon>
        <taxon>asterids</taxon>
        <taxon>lamiids</taxon>
        <taxon>Gentianales</taxon>
        <taxon>Rubiaceae</taxon>
        <taxon>Rubioideae</taxon>
        <taxon>Spermacoceae</taxon>
        <taxon>Hedyotis-Oldenlandia complex</taxon>
        <taxon>Oldenlandia</taxon>
    </lineage>
</organism>
<feature type="compositionally biased region" description="Polar residues" evidence="1">
    <location>
        <begin position="123"/>
        <end position="132"/>
    </location>
</feature>
<feature type="compositionally biased region" description="Acidic residues" evidence="1">
    <location>
        <begin position="103"/>
        <end position="122"/>
    </location>
</feature>
<keyword evidence="3" id="KW-1185">Reference proteome</keyword>
<proteinExistence type="predicted"/>
<feature type="region of interest" description="Disordered" evidence="1">
    <location>
        <begin position="92"/>
        <end position="132"/>
    </location>
</feature>
<reference evidence="2" key="1">
    <citation type="submission" date="2023-03" db="EMBL/GenBank/DDBJ databases">
        <authorList>
            <person name="Julca I."/>
        </authorList>
    </citation>
    <scope>NUCLEOTIDE SEQUENCE</scope>
</reference>
<name>A0AAV1CI89_OLDCO</name>
<evidence type="ECO:0000313" key="2">
    <source>
        <dbReference type="EMBL" id="CAI9095116.1"/>
    </source>
</evidence>
<dbReference type="AlphaFoldDB" id="A0AAV1CI89"/>
<protein>
    <submittedName>
        <fullName evidence="2">OLC1v1030977C1</fullName>
    </submittedName>
</protein>
<gene>
    <name evidence="2" type="ORF">OLC1_LOCUS6151</name>
</gene>
<evidence type="ECO:0000313" key="3">
    <source>
        <dbReference type="Proteomes" id="UP001161247"/>
    </source>
</evidence>
<dbReference type="EMBL" id="OX459119">
    <property type="protein sequence ID" value="CAI9095116.1"/>
    <property type="molecule type" value="Genomic_DNA"/>
</dbReference>
<sequence>MNSTQSEDDDHENLCFDLNNSPPSDSYEKEDEGAHPFNLNLPPIEEIEVVYLDGDGDGDGSYFEEGFEGDFVNDFEELEKELGDDSFEEELEQGFNGDHFEETNGDNFDEESEQEANDDQSEQQEGTNEGAS</sequence>